<gene>
    <name evidence="1" type="ORF">E2562_033572</name>
</gene>
<dbReference type="Proteomes" id="UP000479710">
    <property type="component" value="Unassembled WGS sequence"/>
</dbReference>
<dbReference type="EMBL" id="SPHZ02000002">
    <property type="protein sequence ID" value="KAF0930574.1"/>
    <property type="molecule type" value="Genomic_DNA"/>
</dbReference>
<name>A0A6G1F119_9ORYZ</name>
<evidence type="ECO:0000313" key="2">
    <source>
        <dbReference type="Proteomes" id="UP000479710"/>
    </source>
</evidence>
<comment type="caution">
    <text evidence="1">The sequence shown here is derived from an EMBL/GenBank/DDBJ whole genome shotgun (WGS) entry which is preliminary data.</text>
</comment>
<accession>A0A6G1F119</accession>
<protein>
    <submittedName>
        <fullName evidence="1">Uncharacterized protein</fullName>
    </submittedName>
</protein>
<proteinExistence type="predicted"/>
<evidence type="ECO:0000313" key="1">
    <source>
        <dbReference type="EMBL" id="KAF0930574.1"/>
    </source>
</evidence>
<feature type="non-terminal residue" evidence="1">
    <location>
        <position position="1"/>
    </location>
</feature>
<keyword evidence="2" id="KW-1185">Reference proteome</keyword>
<dbReference type="AlphaFoldDB" id="A0A6G1F119"/>
<sequence>STGFCTSSYSDRSTVRFTNSYARHYSSSYTDLYLHVRLHTGYPDYLASFHDRHRFTDLSLNPILLRLCHHRQCTSPLPCWRLGRPHAWLPATAPTRAPAGDPHSLFLPGTLVALGEPSRATYLAAFRTPEAPYMVVTTTSDKFYHCSEHQFVYTHASTGLHLSTTRDDAR</sequence>
<organism evidence="1 2">
    <name type="scientific">Oryza meyeriana var. granulata</name>
    <dbReference type="NCBI Taxonomy" id="110450"/>
    <lineage>
        <taxon>Eukaryota</taxon>
        <taxon>Viridiplantae</taxon>
        <taxon>Streptophyta</taxon>
        <taxon>Embryophyta</taxon>
        <taxon>Tracheophyta</taxon>
        <taxon>Spermatophyta</taxon>
        <taxon>Magnoliopsida</taxon>
        <taxon>Liliopsida</taxon>
        <taxon>Poales</taxon>
        <taxon>Poaceae</taxon>
        <taxon>BOP clade</taxon>
        <taxon>Oryzoideae</taxon>
        <taxon>Oryzeae</taxon>
        <taxon>Oryzinae</taxon>
        <taxon>Oryza</taxon>
        <taxon>Oryza meyeriana</taxon>
    </lineage>
</organism>
<reference evidence="1 2" key="1">
    <citation type="submission" date="2019-11" db="EMBL/GenBank/DDBJ databases">
        <title>Whole genome sequence of Oryza granulata.</title>
        <authorList>
            <person name="Li W."/>
        </authorList>
    </citation>
    <scope>NUCLEOTIDE SEQUENCE [LARGE SCALE GENOMIC DNA]</scope>
    <source>
        <strain evidence="2">cv. Menghai</strain>
        <tissue evidence="1">Leaf</tissue>
    </source>
</reference>